<gene>
    <name evidence="1" type="ORF">F4821DRAFT_228729</name>
</gene>
<comment type="caution">
    <text evidence="1">The sequence shown here is derived from an EMBL/GenBank/DDBJ whole genome shotgun (WGS) entry which is preliminary data.</text>
</comment>
<evidence type="ECO:0000313" key="2">
    <source>
        <dbReference type="Proteomes" id="UP001497680"/>
    </source>
</evidence>
<name>A0ACC0DD21_9PEZI</name>
<evidence type="ECO:0000313" key="1">
    <source>
        <dbReference type="EMBL" id="KAI6090649.1"/>
    </source>
</evidence>
<dbReference type="EMBL" id="MU394290">
    <property type="protein sequence ID" value="KAI6090649.1"/>
    <property type="molecule type" value="Genomic_DNA"/>
</dbReference>
<protein>
    <submittedName>
        <fullName evidence="1">Uncharacterized protein</fullName>
    </submittedName>
</protein>
<accession>A0ACC0DD21</accession>
<sequence>MSTHEIPAATASALVDTAFARTNTEQRDLAIAHVGGQKTEKPKTWRLFIDPTPWCSLNKDIIRSAIEDEFQIKLGESKLVLALEPDWYCATLSPQDIELPFDNDKRFTIEIAIDDGKIVKLCFTPDTTFLGMTTLYDGTEGEEGAVDIVVVPGLAGHPYGSFRSPTYPAENWLRDYLPLHLPHLRILLYGYDSSIVNRRSKETILDYAPNLLDAVHKYRKAKVTSQRPIVFIGYSLGGLIIKQALVHASTNSKEWHTTFLKSCYGFLFFGVPNRGLRSEKLVKILGYTPQGQLVSDLVVDKNSEAKPLLRILGQNFMTLVPSSHHHIIAFYETIESPTIEKIDGTWKRARKSRLIVTQDSATSINGVNQICDAIAIPADHSMMVKYRTRFDENYRLVEQKIAEVVEDVVKTAKATFSIMNELPQESKERLRGLKQAIRPIATIRDAIPAACKKTLTWFLDEPDFINWRDTDKSPIFWLCGPPGQGKSVLAKFLAVYLEKHRAEYSQKMSIITFFCSAQEQQFHEPIDILRQLILQLIDYKEDYESLSKELWDEFLSASFDRLWEPFETLMLRTHRRRVYLIIDALDECKKGEYHCPKYSSAESQRSKLLGGLITLSSQSKGRLKLLITSRSDKDDIVSHLASYRCDLMARREDLELFTESKLQGLTKFSDELKKTVCEKFRARTDRSFLWHSIVMTELRSLLMPTSYEVERMLNGIPPELDKMYFELVKRLAKQHLKYVKILIWVAYATRPLTISEIEDALTFDHLTKQQRRLSETKRHRFSLDTKLFTEELGSFLSIQSDSNSGYNPCSSSVLFQHQSAKDFFDQNRDSDIFLGVQPDVYLARTCLYYLTSEEFRDRNEFQREAITRRVKLHKNYYQTSSFEERRVVDEYFHPVNISGRYYKPYDKVPEHPKHPKLAKSVYDEQPFTFLQYAGTSWFKHIKSKQQAEAEENNLMIEQILDPSHPFLLVWVSADFLSCEPSKNSFHSQYIDDKLDTNLYSPIRVAIEFKIDWLVERIIEVEPPSKSFDKLQLIKISRSWPKAFEICIKREKQLLLNLPSSFLADMVNRKCPLAMIKTLTDLPNIEPKIIEEALEAMLKKANTYGLEAVKLLLVKAPGIAIGTDTYIQHAIQGGNKHVLEFILNTTPSVAEGVGRFIQYAIQHGNEITLGVLLNQSKNSTITDEYIKAAICRGNKDILRLLLNITSTNMITDNHILYAIEAIYSEDIVDLLLKKASGITITDKHIQLAVRCDKRHITELLLSKNPKIIPNPDHCIRDAIETGKSSALKALLNKISNIAITDSHIRRAIEIKNKFVLEVLLNNTSNGATAGNYIQYAIQSGNLDVIKVLLTKISGAEITLDHIQCAIRSGNEKIVSIIFSRILNSTITDDHLRGVVQTGIGPLLRLLLERSRDNITILSELVDTALTFPDQEKSDIAMKVLLDTCHTESIITEKRLLNAAQRGRLMIIRHFLRKGDQHKEAVTLLVTDKVVTAVLNSSTMRNVNQQDLLVVLVQLRTQIHPSISEKTAEVTVRGLHYWVDSVLSEILKMRAPGSPIGESLVTAAASNESIAGFILGFLLRHDLSAEFTDKAMRALMSNTPQRQPALKVLLNSNASRMKITDTVMLETLIEWPDSFPDFINQPGITFETATRYWRITNRALRQTPLVLENIGAYPDYSSSNQDKLWMAHRCCCERMKILSANLDQGDQPAGQPIISLIGPHEDNVLESLSDEPQFEPGLWAHAYYTAYSI</sequence>
<keyword evidence="2" id="KW-1185">Reference proteome</keyword>
<feature type="non-terminal residue" evidence="1">
    <location>
        <position position="1747"/>
    </location>
</feature>
<proteinExistence type="predicted"/>
<reference evidence="1 2" key="1">
    <citation type="journal article" date="2022" name="New Phytol.">
        <title>Ecological generalism drives hyperdiversity of secondary metabolite gene clusters in xylarialean endophytes.</title>
        <authorList>
            <person name="Franco M.E.E."/>
            <person name="Wisecaver J.H."/>
            <person name="Arnold A.E."/>
            <person name="Ju Y.M."/>
            <person name="Slot J.C."/>
            <person name="Ahrendt S."/>
            <person name="Moore L.P."/>
            <person name="Eastman K.E."/>
            <person name="Scott K."/>
            <person name="Konkel Z."/>
            <person name="Mondo S.J."/>
            <person name="Kuo A."/>
            <person name="Hayes R.D."/>
            <person name="Haridas S."/>
            <person name="Andreopoulos B."/>
            <person name="Riley R."/>
            <person name="LaButti K."/>
            <person name="Pangilinan J."/>
            <person name="Lipzen A."/>
            <person name="Amirebrahimi M."/>
            <person name="Yan J."/>
            <person name="Adam C."/>
            <person name="Keymanesh K."/>
            <person name="Ng V."/>
            <person name="Louie K."/>
            <person name="Northen T."/>
            <person name="Drula E."/>
            <person name="Henrissat B."/>
            <person name="Hsieh H.M."/>
            <person name="Youens-Clark K."/>
            <person name="Lutzoni F."/>
            <person name="Miadlikowska J."/>
            <person name="Eastwood D.C."/>
            <person name="Hamelin R.C."/>
            <person name="Grigoriev I.V."/>
            <person name="U'Ren J.M."/>
        </authorList>
    </citation>
    <scope>NUCLEOTIDE SEQUENCE [LARGE SCALE GENOMIC DNA]</scope>
    <source>
        <strain evidence="1 2">ER1909</strain>
    </source>
</reference>
<organism evidence="1 2">
    <name type="scientific">Hypoxylon rubiginosum</name>
    <dbReference type="NCBI Taxonomy" id="110542"/>
    <lineage>
        <taxon>Eukaryota</taxon>
        <taxon>Fungi</taxon>
        <taxon>Dikarya</taxon>
        <taxon>Ascomycota</taxon>
        <taxon>Pezizomycotina</taxon>
        <taxon>Sordariomycetes</taxon>
        <taxon>Xylariomycetidae</taxon>
        <taxon>Xylariales</taxon>
        <taxon>Hypoxylaceae</taxon>
        <taxon>Hypoxylon</taxon>
    </lineage>
</organism>
<dbReference type="Proteomes" id="UP001497680">
    <property type="component" value="Unassembled WGS sequence"/>
</dbReference>